<name>A0A7S0XKZ4_9STRA</name>
<feature type="compositionally biased region" description="Low complexity" evidence="1">
    <location>
        <begin position="243"/>
        <end position="269"/>
    </location>
</feature>
<feature type="compositionally biased region" description="Low complexity" evidence="1">
    <location>
        <begin position="326"/>
        <end position="341"/>
    </location>
</feature>
<feature type="compositionally biased region" description="Pro residues" evidence="1">
    <location>
        <begin position="45"/>
        <end position="61"/>
    </location>
</feature>
<evidence type="ECO:0000256" key="1">
    <source>
        <dbReference type="SAM" id="MobiDB-lite"/>
    </source>
</evidence>
<feature type="region of interest" description="Disordered" evidence="1">
    <location>
        <begin position="1"/>
        <end position="114"/>
    </location>
</feature>
<evidence type="ECO:0000313" key="2">
    <source>
        <dbReference type="EMBL" id="CAD8729061.1"/>
    </source>
</evidence>
<feature type="compositionally biased region" description="Polar residues" evidence="1">
    <location>
        <begin position="68"/>
        <end position="87"/>
    </location>
</feature>
<gene>
    <name evidence="2" type="ORF">PDEL0327_LOCUS554</name>
</gene>
<dbReference type="EMBL" id="HBFG01000724">
    <property type="protein sequence ID" value="CAD8729061.1"/>
    <property type="molecule type" value="Transcribed_RNA"/>
</dbReference>
<sequence length="350" mass="37948">MMATMMSGKVDEGSASRNRNSFFREEQTDLLNPFQGHHYDLLAGNPPPRNPDFVSNPPPHNPDFLPSSERSFSASLPRTSTRQSSHSMFEDLLAPSNRSSNPFESPELHAPVSPISNRTSFVDSAAARNHSEAFSSSSFPVATESSGDFSSVPVASVVAISDNDDDSAIPFASALPIDDETVRVVSSGSSETPPLHASTPGPAAVRAARPRRTAHPTEIAAQGRVRPPPLDFSRADERPEWLGRSATNTNTRGNSTSRPGASSSALTSTRTTINWSRISVQAKAIAKDAKRSLKKTFKKETKKLKKTISATPLARSIREDMDRMLSSSCSTTTRPTSTSSTSRHHPRHRR</sequence>
<organism evidence="2">
    <name type="scientific">Pseudo-nitzschia delicatissima</name>
    <dbReference type="NCBI Taxonomy" id="44447"/>
    <lineage>
        <taxon>Eukaryota</taxon>
        <taxon>Sar</taxon>
        <taxon>Stramenopiles</taxon>
        <taxon>Ochrophyta</taxon>
        <taxon>Bacillariophyta</taxon>
        <taxon>Bacillariophyceae</taxon>
        <taxon>Bacillariophycidae</taxon>
        <taxon>Bacillariales</taxon>
        <taxon>Bacillariaceae</taxon>
        <taxon>Pseudo-nitzschia</taxon>
    </lineage>
</organism>
<reference evidence="2" key="1">
    <citation type="submission" date="2021-01" db="EMBL/GenBank/DDBJ databases">
        <authorList>
            <person name="Corre E."/>
            <person name="Pelletier E."/>
            <person name="Niang G."/>
            <person name="Scheremetjew M."/>
            <person name="Finn R."/>
            <person name="Kale V."/>
            <person name="Holt S."/>
            <person name="Cochrane G."/>
            <person name="Meng A."/>
            <person name="Brown T."/>
            <person name="Cohen L."/>
        </authorList>
    </citation>
    <scope>NUCLEOTIDE SEQUENCE</scope>
    <source>
        <strain evidence="2">B596</strain>
    </source>
</reference>
<feature type="region of interest" description="Disordered" evidence="1">
    <location>
        <begin position="303"/>
        <end position="350"/>
    </location>
</feature>
<protein>
    <submittedName>
        <fullName evidence="2">Uncharacterized protein</fullName>
    </submittedName>
</protein>
<dbReference type="AlphaFoldDB" id="A0A7S0XKZ4"/>
<proteinExistence type="predicted"/>
<accession>A0A7S0XKZ4</accession>
<feature type="region of interest" description="Disordered" evidence="1">
    <location>
        <begin position="186"/>
        <end position="269"/>
    </location>
</feature>